<dbReference type="InterPro" id="IPR025282">
    <property type="entry name" value="DUF4214"/>
</dbReference>
<proteinExistence type="predicted"/>
<feature type="domain" description="DUF11" evidence="2">
    <location>
        <begin position="999"/>
        <end position="1115"/>
    </location>
</feature>
<dbReference type="Proteomes" id="UP000666240">
    <property type="component" value="Unassembled WGS sequence"/>
</dbReference>
<dbReference type="InterPro" id="IPR051172">
    <property type="entry name" value="Chlamydia_OmcB"/>
</dbReference>
<dbReference type="NCBIfam" id="TIGR01451">
    <property type="entry name" value="B_ant_repeat"/>
    <property type="match status" value="1"/>
</dbReference>
<dbReference type="RefSeq" id="WP_209337404.1">
    <property type="nucleotide sequence ID" value="NZ_JAGIYY010000013.1"/>
</dbReference>
<organism evidence="4 5">
    <name type="scientific">Tianweitania sediminis</name>
    <dbReference type="NCBI Taxonomy" id="1502156"/>
    <lineage>
        <taxon>Bacteria</taxon>
        <taxon>Pseudomonadati</taxon>
        <taxon>Pseudomonadota</taxon>
        <taxon>Alphaproteobacteria</taxon>
        <taxon>Hyphomicrobiales</taxon>
        <taxon>Phyllobacteriaceae</taxon>
        <taxon>Tianweitania</taxon>
    </lineage>
</organism>
<evidence type="ECO:0000256" key="1">
    <source>
        <dbReference type="SAM" id="MobiDB-lite"/>
    </source>
</evidence>
<dbReference type="InterPro" id="IPR001434">
    <property type="entry name" value="OmcB-like_DUF11"/>
</dbReference>
<dbReference type="InterPro" id="IPR013783">
    <property type="entry name" value="Ig-like_fold"/>
</dbReference>
<sequence length="1607" mass="167290">MSIHHGETIAAAQKLADEALLRFVLELGDSKSLASLLTEIFGPSAADDVARALTLGQTDWPEIRVVSDASLQGALAAYVAGRDLILISDKALQINDAEPGFLSRLLIEEYGHHLDHQFNGVDTPGDEGSAFYSAVQSEGFIVPDTTHVEDQGFASVDGQQLAVEQATLSDSGGFEGSQTTIALEGSGDNVLKYSFEMYGIPDRFVVRYEGKTLLDTGFVSGSRSGEVKIDRGTADNVQVYVITDDAGTAWNYSLETEGDECPDTAPLSVNAVGGNFEHDPSTPDTCTYTGTVMIGREDGTSQLLRVEGGTVTINKTEVSVSGGTVYAAIGNVSQPLFTGSFKIPYATGKATDLNVGSFLSLGGLEVDLEGFTVGKSGVRFDTEFALPGEIGAIQVNKQTVSSDVLVLDQNGLNFAGPSFKLRLPDAEYKFLNLIEAKASDSTIGYSAFDQQIKFQSKMEIAAPIKGVDTKLTVDILDPNFVSVQNGEVDFKGNIKFERDIELGKFKFKDFSLAIDTTGTPTTVAGTGTFELPVGARTPSIALTLGAALDPLAINTIGFSVDNMNIPAPAIQPGLFFQKLALGVDKLAPGNADPVTYSGGVGFTYGPTINIGKVGPFDFGNFAVSRGDVDVSINQDGFKGTGTVSVFSPSLLKETGTIDLNWAKGTLVVNGGYELLFGAAKGDGILKIDKSYNVGLGGSASVAIPNIDGIPGFLKGKTLQSGNAALTFTNDNNLGNDSSAVWGTYSFFVFGQEVTGVFGLRAEFDGDFSVIGANNIPLAPSASRMALVASADADAAFAVAAAADETDYVLLMLEWSNTDAARPDLVITKPDGSTVQQADFADNNIMIVEELSGDGVVTVAVGPDTAGGTVPTQGWMIAAADETGLGDVTGSRFEIAEPAAAEVTTVASGAGNVSIGYVVTSDASAGDVTLYYDDDGDGYDGVPIASGLQFTPGATATYTWDTSAVPTGDYYVYAVVTSEGGVPTQSPYATDLAVVGSGADLSVVTSLDNVVVDAAAGTVTYEVTLTNEGAATAKGVVFTESYTAGAYYYYDTDAGADYLTSTDNLFSVEVGDIAAGASETINITLYRNGNDAEIVSHSSAASTTSFDDDLLNNTDDGLVSFVEVVPTYADLSVELVTAAGNGAVGDQASYTLRVTNSGPEGADNVILSEYVEGMVSGGYGVANYQISGGSSGQLTATSQAINLGTMASGESKEITISGKIQTAGPTISSSEVRSNTTYDTNFDNNSLVQYRTADAAQVVQADVSLAGTVDKTTFIAGDTLTFTINLTNAGPNSATALQVKFENSAGLEILSGNPGVQGTFDPATGIWDVGNMRDNLTRSLTVTVQVNDADAQFARAQLVAVGEPDPDSAPNNGYTGEDDEIVFFGSSGGNPGGGGGGGGGGGNPGPAILNGDDDNNTFSNVRAPSIVDGKGGFDTVTIDGSLSDYTLQPIEGGFTLVPIDGSSQLIELKNVEQIVFNDTSLIRNDTDIAKTVYALYQAVFDRTPDLGGLTYWANEAAKGVDIQKIVEGFVNSLEFQTLYGSTPSDDALIDAIYQNVFDRAPDEGGRIYWLGELEAGLSDEDLFIGFATSPEMMGIIKNAVDDGLFLMN</sequence>
<evidence type="ECO:0000313" key="5">
    <source>
        <dbReference type="Proteomes" id="UP000666240"/>
    </source>
</evidence>
<dbReference type="EMBL" id="JAGIYY010000013">
    <property type="protein sequence ID" value="MBP0441379.1"/>
    <property type="molecule type" value="Genomic_DNA"/>
</dbReference>
<feature type="domain" description="DUF4214" evidence="3">
    <location>
        <begin position="1526"/>
        <end position="1591"/>
    </location>
</feature>
<feature type="domain" description="DUF11" evidence="2">
    <location>
        <begin position="1261"/>
        <end position="1371"/>
    </location>
</feature>
<feature type="region of interest" description="Disordered" evidence="1">
    <location>
        <begin position="1385"/>
        <end position="1409"/>
    </location>
</feature>
<accession>A0A8J7UJI9</accession>
<dbReference type="Pfam" id="PF13946">
    <property type="entry name" value="DUF4214"/>
    <property type="match status" value="1"/>
</dbReference>
<keyword evidence="5" id="KW-1185">Reference proteome</keyword>
<protein>
    <submittedName>
        <fullName evidence="4">DUF4214 domain-containing protein</fullName>
    </submittedName>
</protein>
<dbReference type="Pfam" id="PF01345">
    <property type="entry name" value="DUF11"/>
    <property type="match status" value="3"/>
</dbReference>
<dbReference type="Gene3D" id="1.10.3130.20">
    <property type="entry name" value="Phycobilisome linker domain"/>
    <property type="match status" value="1"/>
</dbReference>
<feature type="domain" description="DUF11" evidence="2">
    <location>
        <begin position="1129"/>
        <end position="1245"/>
    </location>
</feature>
<evidence type="ECO:0000259" key="3">
    <source>
        <dbReference type="Pfam" id="PF13946"/>
    </source>
</evidence>
<dbReference type="PANTHER" id="PTHR34819">
    <property type="entry name" value="LARGE CYSTEINE-RICH PERIPLASMIC PROTEIN OMCB"/>
    <property type="match status" value="1"/>
</dbReference>
<dbReference type="Gene3D" id="2.60.40.10">
    <property type="entry name" value="Immunoglobulins"/>
    <property type="match status" value="1"/>
</dbReference>
<dbReference type="InterPro" id="IPR047589">
    <property type="entry name" value="DUF11_rpt"/>
</dbReference>
<feature type="compositionally biased region" description="Gly residues" evidence="1">
    <location>
        <begin position="1385"/>
        <end position="1403"/>
    </location>
</feature>
<evidence type="ECO:0000259" key="2">
    <source>
        <dbReference type="Pfam" id="PF01345"/>
    </source>
</evidence>
<gene>
    <name evidence="4" type="ORF">J5Y06_22270</name>
</gene>
<evidence type="ECO:0000313" key="4">
    <source>
        <dbReference type="EMBL" id="MBP0441379.1"/>
    </source>
</evidence>
<dbReference type="PANTHER" id="PTHR34819:SF3">
    <property type="entry name" value="CELL SURFACE PROTEIN"/>
    <property type="match status" value="1"/>
</dbReference>
<dbReference type="InterPro" id="IPR038255">
    <property type="entry name" value="PBS_linker_sf"/>
</dbReference>
<comment type="caution">
    <text evidence="4">The sequence shown here is derived from an EMBL/GenBank/DDBJ whole genome shotgun (WGS) entry which is preliminary data.</text>
</comment>
<name>A0A8J7UJI9_9HYPH</name>
<reference evidence="4" key="1">
    <citation type="submission" date="2021-03" db="EMBL/GenBank/DDBJ databases">
        <title>Genome sequencing and assembly of Tianweitania sediminis.</title>
        <authorList>
            <person name="Chhetri G."/>
        </authorList>
    </citation>
    <scope>NUCLEOTIDE SEQUENCE</scope>
    <source>
        <strain evidence="4">Z8</strain>
    </source>
</reference>